<dbReference type="EMBL" id="BNAJ01000009">
    <property type="protein sequence ID" value="GHF54205.1"/>
    <property type="molecule type" value="Genomic_DNA"/>
</dbReference>
<protein>
    <recommendedName>
        <fullName evidence="5">HTH HARE-type domain-containing protein</fullName>
    </recommendedName>
</protein>
<reference evidence="4" key="2">
    <citation type="journal article" date="2019" name="Int. J. Syst. Evol. Microbiol.">
        <title>The Global Catalogue of Microorganisms (GCM) 10K type strain sequencing project: providing services to taxonomists for standard genome sequencing and annotation.</title>
        <authorList>
            <consortium name="The Broad Institute Genomics Platform"/>
            <consortium name="The Broad Institute Genome Sequencing Center for Infectious Disease"/>
            <person name="Wu L."/>
            <person name="Ma J."/>
        </authorList>
    </citation>
    <scope>NUCLEOTIDE SEQUENCE [LARGE SCALE GENOMIC DNA]</scope>
    <source>
        <strain evidence="4">CGMCC 1.18437</strain>
    </source>
</reference>
<name>A0A7W8KH37_9DEIO</name>
<reference evidence="1" key="1">
    <citation type="journal article" date="2014" name="Int. J. Syst. Evol. Microbiol.">
        <title>Complete genome of a new Firmicutes species belonging to the dominant human colonic microbiota ('Ruminococcus bicirculans') reveals two chromosomes and a selective capacity to utilize plant glucans.</title>
        <authorList>
            <consortium name="NISC Comparative Sequencing Program"/>
            <person name="Wegmann U."/>
            <person name="Louis P."/>
            <person name="Goesmann A."/>
            <person name="Henrissat B."/>
            <person name="Duncan S.H."/>
            <person name="Flint H.J."/>
        </authorList>
    </citation>
    <scope>NUCLEOTIDE SEQUENCE</scope>
    <source>
        <strain evidence="1">CGMCC 1.18437</strain>
    </source>
</reference>
<evidence type="ECO:0000313" key="1">
    <source>
        <dbReference type="EMBL" id="GHF54205.1"/>
    </source>
</evidence>
<dbReference type="AlphaFoldDB" id="A0A7W8KH37"/>
<organism evidence="2 3">
    <name type="scientific">Deinococcus metalli</name>
    <dbReference type="NCBI Taxonomy" id="1141878"/>
    <lineage>
        <taxon>Bacteria</taxon>
        <taxon>Thermotogati</taxon>
        <taxon>Deinococcota</taxon>
        <taxon>Deinococci</taxon>
        <taxon>Deinococcales</taxon>
        <taxon>Deinococcaceae</taxon>
        <taxon>Deinococcus</taxon>
    </lineage>
</organism>
<dbReference type="Proteomes" id="UP000619376">
    <property type="component" value="Unassembled WGS sequence"/>
</dbReference>
<evidence type="ECO:0000313" key="2">
    <source>
        <dbReference type="EMBL" id="MBB5378071.1"/>
    </source>
</evidence>
<evidence type="ECO:0000313" key="4">
    <source>
        <dbReference type="Proteomes" id="UP000619376"/>
    </source>
</evidence>
<reference evidence="2 3" key="3">
    <citation type="submission" date="2020-08" db="EMBL/GenBank/DDBJ databases">
        <title>Genomic Encyclopedia of Type Strains, Phase IV (KMG-IV): sequencing the most valuable type-strain genomes for metagenomic binning, comparative biology and taxonomic classification.</title>
        <authorList>
            <person name="Goeker M."/>
        </authorList>
    </citation>
    <scope>NUCLEOTIDE SEQUENCE [LARGE SCALE GENOMIC DNA]</scope>
    <source>
        <strain evidence="2 3">DSM 27521</strain>
    </source>
</reference>
<dbReference type="RefSeq" id="WP_184114187.1">
    <property type="nucleotide sequence ID" value="NZ_BNAJ01000009.1"/>
</dbReference>
<accession>A0A7W8KH37</accession>
<evidence type="ECO:0000313" key="3">
    <source>
        <dbReference type="Proteomes" id="UP000539473"/>
    </source>
</evidence>
<proteinExistence type="predicted"/>
<sequence length="80" mass="9082">MTCRDDILEVIRELVQGRTDQTFGAADVVAGMKARGHQYKELSIRTYVTSTLCAPAPDPTGRRTQDLERVTRGRYRLRDV</sequence>
<dbReference type="Proteomes" id="UP000539473">
    <property type="component" value="Unassembled WGS sequence"/>
</dbReference>
<evidence type="ECO:0008006" key="5">
    <source>
        <dbReference type="Google" id="ProtNLM"/>
    </source>
</evidence>
<reference evidence="1" key="4">
    <citation type="submission" date="2024-05" db="EMBL/GenBank/DDBJ databases">
        <authorList>
            <person name="Sun Q."/>
            <person name="Zhou Y."/>
        </authorList>
    </citation>
    <scope>NUCLEOTIDE SEQUENCE</scope>
    <source>
        <strain evidence="1">CGMCC 1.18437</strain>
    </source>
</reference>
<keyword evidence="4" id="KW-1185">Reference proteome</keyword>
<dbReference type="EMBL" id="JACHFK010000010">
    <property type="protein sequence ID" value="MBB5378071.1"/>
    <property type="molecule type" value="Genomic_DNA"/>
</dbReference>
<comment type="caution">
    <text evidence="2">The sequence shown here is derived from an EMBL/GenBank/DDBJ whole genome shotgun (WGS) entry which is preliminary data.</text>
</comment>
<gene>
    <name evidence="1" type="ORF">GCM10017781_33120</name>
    <name evidence="2" type="ORF">HNQ07_003572</name>
</gene>